<organism evidence="2 3">
    <name type="scientific">Artemisia annua</name>
    <name type="common">Sweet wormwood</name>
    <dbReference type="NCBI Taxonomy" id="35608"/>
    <lineage>
        <taxon>Eukaryota</taxon>
        <taxon>Viridiplantae</taxon>
        <taxon>Streptophyta</taxon>
        <taxon>Embryophyta</taxon>
        <taxon>Tracheophyta</taxon>
        <taxon>Spermatophyta</taxon>
        <taxon>Magnoliopsida</taxon>
        <taxon>eudicotyledons</taxon>
        <taxon>Gunneridae</taxon>
        <taxon>Pentapetalae</taxon>
        <taxon>asterids</taxon>
        <taxon>campanulids</taxon>
        <taxon>Asterales</taxon>
        <taxon>Asteraceae</taxon>
        <taxon>Asteroideae</taxon>
        <taxon>Anthemideae</taxon>
        <taxon>Artemisiinae</taxon>
        <taxon>Artemisia</taxon>
    </lineage>
</organism>
<evidence type="ECO:0000313" key="2">
    <source>
        <dbReference type="EMBL" id="PWA38062.1"/>
    </source>
</evidence>
<dbReference type="EMBL" id="PKPP01016039">
    <property type="protein sequence ID" value="PWA38062.1"/>
    <property type="molecule type" value="Genomic_DNA"/>
</dbReference>
<dbReference type="AlphaFoldDB" id="A0A2U1KMV4"/>
<accession>A0A2U1KMV4</accession>
<keyword evidence="3" id="KW-1185">Reference proteome</keyword>
<evidence type="ECO:0000313" key="3">
    <source>
        <dbReference type="Proteomes" id="UP000245207"/>
    </source>
</evidence>
<gene>
    <name evidence="2" type="ORF">CTI12_AA583900</name>
</gene>
<dbReference type="Proteomes" id="UP000245207">
    <property type="component" value="Unassembled WGS sequence"/>
</dbReference>
<dbReference type="Pfam" id="PF11886">
    <property type="entry name" value="TOC159_MAD"/>
    <property type="match status" value="1"/>
</dbReference>
<evidence type="ECO:0000259" key="1">
    <source>
        <dbReference type="Pfam" id="PF11886"/>
    </source>
</evidence>
<reference evidence="2 3" key="1">
    <citation type="journal article" date="2018" name="Mol. Plant">
        <title>The genome of Artemisia annua provides insight into the evolution of Asteraceae family and artemisinin biosynthesis.</title>
        <authorList>
            <person name="Shen Q."/>
            <person name="Zhang L."/>
            <person name="Liao Z."/>
            <person name="Wang S."/>
            <person name="Yan T."/>
            <person name="Shi P."/>
            <person name="Liu M."/>
            <person name="Fu X."/>
            <person name="Pan Q."/>
            <person name="Wang Y."/>
            <person name="Lv Z."/>
            <person name="Lu X."/>
            <person name="Zhang F."/>
            <person name="Jiang W."/>
            <person name="Ma Y."/>
            <person name="Chen M."/>
            <person name="Hao X."/>
            <person name="Li L."/>
            <person name="Tang Y."/>
            <person name="Lv G."/>
            <person name="Zhou Y."/>
            <person name="Sun X."/>
            <person name="Brodelius P.E."/>
            <person name="Rose J.K.C."/>
            <person name="Tang K."/>
        </authorList>
    </citation>
    <scope>NUCLEOTIDE SEQUENCE [LARGE SCALE GENOMIC DNA]</scope>
    <source>
        <strain evidence="3">cv. Huhao1</strain>
        <tissue evidence="2">Leaf</tissue>
    </source>
</reference>
<dbReference type="OrthoDB" id="1713820at2759"/>
<feature type="domain" description="Translocase of chloroplast 159/132 membrane anchor" evidence="1">
    <location>
        <begin position="1"/>
        <end position="80"/>
    </location>
</feature>
<comment type="caution">
    <text evidence="2">The sequence shown here is derived from an EMBL/GenBank/DDBJ whole genome shotgun (WGS) entry which is preliminary data.</text>
</comment>
<dbReference type="InterPro" id="IPR024283">
    <property type="entry name" value="TOC159_MAD"/>
</dbReference>
<protein>
    <submittedName>
        <fullName evidence="2">Translocon outer complex protein</fullName>
    </submittedName>
</protein>
<proteinExistence type="predicted"/>
<dbReference type="STRING" id="35608.A0A2U1KMV4"/>
<name>A0A2U1KMV4_ARTAN</name>
<sequence>MNLPALFDADNPTHRYRARDCANQLFIRPVLHPHGWDHDVGYEGINVEHLHSKKRYRCHFRVRLQNTKKDANLQMEQSKVGVYEETIRMVRQQAEFGYGHVRQFGPFGVDSTGRQVYYMTSQGSMDLTYQPVVAATG</sequence>